<keyword evidence="1" id="KW-1003">Cell membrane</keyword>
<evidence type="ECO:0000256" key="1">
    <source>
        <dbReference type="ARBA" id="ARBA00022475"/>
    </source>
</evidence>
<accession>A0ABS4ISG8</accession>
<keyword evidence="5" id="KW-0449">Lipoprotein</keyword>
<evidence type="ECO:0000313" key="7">
    <source>
        <dbReference type="EMBL" id="MBP1990517.1"/>
    </source>
</evidence>
<comment type="caution">
    <text evidence="7">The sequence shown here is derived from an EMBL/GenBank/DDBJ whole genome shotgun (WGS) entry which is preliminary data.</text>
</comment>
<evidence type="ECO:0000313" key="8">
    <source>
        <dbReference type="Proteomes" id="UP001519287"/>
    </source>
</evidence>
<name>A0ABS4ISG8_9BACL</name>
<evidence type="ECO:0000256" key="2">
    <source>
        <dbReference type="ARBA" id="ARBA00022729"/>
    </source>
</evidence>
<evidence type="ECO:0000256" key="6">
    <source>
        <dbReference type="SAM" id="MobiDB-lite"/>
    </source>
</evidence>
<feature type="compositionally biased region" description="Basic and acidic residues" evidence="6">
    <location>
        <begin position="46"/>
        <end position="58"/>
    </location>
</feature>
<evidence type="ECO:0000256" key="3">
    <source>
        <dbReference type="ARBA" id="ARBA00023136"/>
    </source>
</evidence>
<dbReference type="PANTHER" id="PTHR43649">
    <property type="entry name" value="ARABINOSE-BINDING PROTEIN-RELATED"/>
    <property type="match status" value="1"/>
</dbReference>
<keyword evidence="2" id="KW-0732">Signal</keyword>
<gene>
    <name evidence="7" type="ORF">J2Z66_002123</name>
</gene>
<feature type="region of interest" description="Disordered" evidence="6">
    <location>
        <begin position="32"/>
        <end position="58"/>
    </location>
</feature>
<dbReference type="SUPFAM" id="SSF53850">
    <property type="entry name" value="Periplasmic binding protein-like II"/>
    <property type="match status" value="1"/>
</dbReference>
<keyword evidence="8" id="KW-1185">Reference proteome</keyword>
<dbReference type="Pfam" id="PF01547">
    <property type="entry name" value="SBP_bac_1"/>
    <property type="match status" value="1"/>
</dbReference>
<proteinExistence type="predicted"/>
<dbReference type="RefSeq" id="WP_209971286.1">
    <property type="nucleotide sequence ID" value="NZ_JAGGLB010000005.1"/>
</dbReference>
<sequence length="561" mass="62876">MNMQMGFGRKRWSVLVILVLSLMLLLAACSKSDGTKESGQDPAQTDGKKPESTKSAKKSEITISIYDRGNIPPEEGNATKNRWVDWINENSPVKVKLVPVPRWESREKFNALFASGEAPDLIFEWSTIYHDQLYEQKQLLPLDDWIEKYSTEYKALLNEYPLLRQMGTKSDGKLYGIGKMYATPLDTNQALYVRADWLEKLKLDVPKTTDELYAVIKAFAEQDPDGNNKKDTFGVNLSFVGGYILDNVFGAGPPGWIIQDGQYVKNWERETAAASFKKRLYDDRFVDKDFLTDQNGEKAQQDFVNGKLGIFGVNFGSGELGFTVFEALKKNNPDARVIAIPLPKSEFGQFSPSITGPMSITAVVNAKAKDPEAVVHFIDFMAKESTSKTLKYGLEGVHYQDGPNGCTQAIDPEKYQKEVSYALDLRMISSEIFEGTCGQYISQLNPEKPLEKEFTEVLKQAQQAYLTPERPVFFDITNESMPVLDQSLQLSFTNGLETIGGIWSKAIVGGTGYPIDKAAEDAKAAWQKAGGKALDDFYGKWFAENKDKIVYSKDWYKVGSK</sequence>
<protein>
    <submittedName>
        <fullName evidence="7">Aldouronate transport system substrate-binding protein</fullName>
    </submittedName>
</protein>
<dbReference type="Gene3D" id="3.40.190.10">
    <property type="entry name" value="Periplasmic binding protein-like II"/>
    <property type="match status" value="2"/>
</dbReference>
<dbReference type="InterPro" id="IPR050490">
    <property type="entry name" value="Bact_solute-bd_prot1"/>
</dbReference>
<evidence type="ECO:0000256" key="5">
    <source>
        <dbReference type="ARBA" id="ARBA00023288"/>
    </source>
</evidence>
<reference evidence="7 8" key="1">
    <citation type="submission" date="2021-03" db="EMBL/GenBank/DDBJ databases">
        <title>Genomic Encyclopedia of Type Strains, Phase IV (KMG-IV): sequencing the most valuable type-strain genomes for metagenomic binning, comparative biology and taxonomic classification.</title>
        <authorList>
            <person name="Goeker M."/>
        </authorList>
    </citation>
    <scope>NUCLEOTIDE SEQUENCE [LARGE SCALE GENOMIC DNA]</scope>
    <source>
        <strain evidence="7 8">DSM 26048</strain>
    </source>
</reference>
<keyword evidence="4" id="KW-0564">Palmitate</keyword>
<dbReference type="InterPro" id="IPR006059">
    <property type="entry name" value="SBP"/>
</dbReference>
<evidence type="ECO:0000256" key="4">
    <source>
        <dbReference type="ARBA" id="ARBA00023139"/>
    </source>
</evidence>
<dbReference type="EMBL" id="JAGGLB010000005">
    <property type="protein sequence ID" value="MBP1990517.1"/>
    <property type="molecule type" value="Genomic_DNA"/>
</dbReference>
<organism evidence="7 8">
    <name type="scientific">Paenibacillus eucommiae</name>
    <dbReference type="NCBI Taxonomy" id="1355755"/>
    <lineage>
        <taxon>Bacteria</taxon>
        <taxon>Bacillati</taxon>
        <taxon>Bacillota</taxon>
        <taxon>Bacilli</taxon>
        <taxon>Bacillales</taxon>
        <taxon>Paenibacillaceae</taxon>
        <taxon>Paenibacillus</taxon>
    </lineage>
</organism>
<keyword evidence="3" id="KW-0472">Membrane</keyword>
<dbReference type="Proteomes" id="UP001519287">
    <property type="component" value="Unassembled WGS sequence"/>
</dbReference>
<dbReference type="PANTHER" id="PTHR43649:SF33">
    <property type="entry name" value="POLYGALACTURONAN_RHAMNOGALACTURONAN-BINDING PROTEIN YTCQ"/>
    <property type="match status" value="1"/>
</dbReference>